<dbReference type="AlphaFoldDB" id="A0A3E3IUU8"/>
<dbReference type="RefSeq" id="WP_025491197.1">
    <property type="nucleotide sequence ID" value="NZ_CALBAU010000459.1"/>
</dbReference>
<dbReference type="Gene3D" id="3.40.50.1820">
    <property type="entry name" value="alpha/beta hydrolase"/>
    <property type="match status" value="1"/>
</dbReference>
<reference evidence="1 2" key="1">
    <citation type="submission" date="2018-08" db="EMBL/GenBank/DDBJ databases">
        <title>A genome reference for cultivated species of the human gut microbiota.</title>
        <authorList>
            <person name="Zou Y."/>
            <person name="Xue W."/>
            <person name="Luo G."/>
        </authorList>
    </citation>
    <scope>NUCLEOTIDE SEQUENCE [LARGE SCALE GENOMIC DNA]</scope>
    <source>
        <strain evidence="1 2">AF26-4BH</strain>
    </source>
</reference>
<dbReference type="InterPro" id="IPR050583">
    <property type="entry name" value="Mycobacterial_A85_antigen"/>
</dbReference>
<organism evidence="1 2">
    <name type="scientific">Eisenbergiella massiliensis</name>
    <dbReference type="NCBI Taxonomy" id="1720294"/>
    <lineage>
        <taxon>Bacteria</taxon>
        <taxon>Bacillati</taxon>
        <taxon>Bacillota</taxon>
        <taxon>Clostridia</taxon>
        <taxon>Lachnospirales</taxon>
        <taxon>Lachnospiraceae</taxon>
        <taxon>Eisenbergiella</taxon>
    </lineage>
</organism>
<dbReference type="InterPro" id="IPR000801">
    <property type="entry name" value="Esterase-like"/>
</dbReference>
<accession>A0A3E3IUU8</accession>
<name>A0A3E3IUU8_9FIRM</name>
<sequence length="271" mass="31054">MSYGMMEFYSTVLGRNAEFRFILPDDARARRDMFKDSPAYRRPTKTIYLLNGYSNSSTEWLLGGNIRFMADRFNLAMILPNGENSFYTNGPGTGRRFGDYIGIDLVNFTRERFGLSDKREDTFIGGISMGGYGALRNGFAYPDTFSKIIAMSPAYIIHEIDKAKPGFQNAGGNYDFYYALFGNLDTVMESENSVEHLIRNIEETDVAKMPQVFHACGTEDFLYDVNLTLENYLNEHNVPHKFHESSGTHDFDFWNQYIQKSFAWAVEETIV</sequence>
<dbReference type="SUPFAM" id="SSF53474">
    <property type="entry name" value="alpha/beta-Hydrolases"/>
    <property type="match status" value="1"/>
</dbReference>
<protein>
    <recommendedName>
        <fullName evidence="3">Acetylesterase</fullName>
    </recommendedName>
</protein>
<gene>
    <name evidence="1" type="ORF">DWY69_14995</name>
</gene>
<proteinExistence type="predicted"/>
<dbReference type="Pfam" id="PF00756">
    <property type="entry name" value="Esterase"/>
    <property type="match status" value="1"/>
</dbReference>
<evidence type="ECO:0008006" key="3">
    <source>
        <dbReference type="Google" id="ProtNLM"/>
    </source>
</evidence>
<comment type="caution">
    <text evidence="1">The sequence shown here is derived from an EMBL/GenBank/DDBJ whole genome shotgun (WGS) entry which is preliminary data.</text>
</comment>
<dbReference type="PANTHER" id="PTHR48098">
    <property type="entry name" value="ENTEROCHELIN ESTERASE-RELATED"/>
    <property type="match status" value="1"/>
</dbReference>
<evidence type="ECO:0000313" key="2">
    <source>
        <dbReference type="Proteomes" id="UP000261166"/>
    </source>
</evidence>
<dbReference type="OrthoDB" id="9803578at2"/>
<dbReference type="EMBL" id="QVLU01000013">
    <property type="protein sequence ID" value="RGE70836.1"/>
    <property type="molecule type" value="Genomic_DNA"/>
</dbReference>
<dbReference type="Proteomes" id="UP000261166">
    <property type="component" value="Unassembled WGS sequence"/>
</dbReference>
<dbReference type="GO" id="GO:0016747">
    <property type="term" value="F:acyltransferase activity, transferring groups other than amino-acyl groups"/>
    <property type="evidence" value="ECO:0007669"/>
    <property type="project" value="TreeGrafter"/>
</dbReference>
<dbReference type="InterPro" id="IPR029058">
    <property type="entry name" value="AB_hydrolase_fold"/>
</dbReference>
<evidence type="ECO:0000313" key="1">
    <source>
        <dbReference type="EMBL" id="RGE70836.1"/>
    </source>
</evidence>
<dbReference type="PANTHER" id="PTHR48098:SF1">
    <property type="entry name" value="DIACYLGLYCEROL ACYLTRANSFERASE_MYCOLYLTRANSFERASE AG85A"/>
    <property type="match status" value="1"/>
</dbReference>